<keyword evidence="2" id="KW-1185">Reference proteome</keyword>
<sequence>MVLNAVTAAPVQREPGSDMSRVLLKGESGQPVMSTLAKKMSMIVIDNYTRRAGLLPCLAFLCPHGVANSESCCSFFCSNPVCGDSKR</sequence>
<dbReference type="AlphaFoldDB" id="A0AAW0UP79"/>
<proteinExistence type="predicted"/>
<organism evidence="1 2">
    <name type="scientific">Scylla paramamosain</name>
    <name type="common">Mud crab</name>
    <dbReference type="NCBI Taxonomy" id="85552"/>
    <lineage>
        <taxon>Eukaryota</taxon>
        <taxon>Metazoa</taxon>
        <taxon>Ecdysozoa</taxon>
        <taxon>Arthropoda</taxon>
        <taxon>Crustacea</taxon>
        <taxon>Multicrustacea</taxon>
        <taxon>Malacostraca</taxon>
        <taxon>Eumalacostraca</taxon>
        <taxon>Eucarida</taxon>
        <taxon>Decapoda</taxon>
        <taxon>Pleocyemata</taxon>
        <taxon>Brachyura</taxon>
        <taxon>Eubrachyura</taxon>
        <taxon>Portunoidea</taxon>
        <taxon>Portunidae</taxon>
        <taxon>Portuninae</taxon>
        <taxon>Scylla</taxon>
    </lineage>
</organism>
<evidence type="ECO:0000313" key="1">
    <source>
        <dbReference type="EMBL" id="KAK8401845.1"/>
    </source>
</evidence>
<name>A0AAW0UP79_SCYPA</name>
<dbReference type="Proteomes" id="UP001487740">
    <property type="component" value="Unassembled WGS sequence"/>
</dbReference>
<protein>
    <submittedName>
        <fullName evidence="1">Uncharacterized protein</fullName>
    </submittedName>
</protein>
<gene>
    <name evidence="1" type="ORF">O3P69_001146</name>
</gene>
<comment type="caution">
    <text evidence="1">The sequence shown here is derived from an EMBL/GenBank/DDBJ whole genome shotgun (WGS) entry which is preliminary data.</text>
</comment>
<evidence type="ECO:0000313" key="2">
    <source>
        <dbReference type="Proteomes" id="UP001487740"/>
    </source>
</evidence>
<dbReference type="EMBL" id="JARAKH010000008">
    <property type="protein sequence ID" value="KAK8401845.1"/>
    <property type="molecule type" value="Genomic_DNA"/>
</dbReference>
<accession>A0AAW0UP79</accession>
<reference evidence="1 2" key="1">
    <citation type="submission" date="2023-03" db="EMBL/GenBank/DDBJ databases">
        <title>High-quality genome of Scylla paramamosain provides insights in environmental adaptation.</title>
        <authorList>
            <person name="Zhang L."/>
        </authorList>
    </citation>
    <scope>NUCLEOTIDE SEQUENCE [LARGE SCALE GENOMIC DNA]</scope>
    <source>
        <strain evidence="1">LZ_2023a</strain>
        <tissue evidence="1">Muscle</tissue>
    </source>
</reference>